<evidence type="ECO:0000256" key="1">
    <source>
        <dbReference type="SAM" id="Phobius"/>
    </source>
</evidence>
<reference evidence="2 3" key="1">
    <citation type="journal article" date="2016" name="Nat. Commun.">
        <title>Thousands of microbial genomes shed light on interconnected biogeochemical processes in an aquifer system.</title>
        <authorList>
            <person name="Anantharaman K."/>
            <person name="Brown C.T."/>
            <person name="Hug L.A."/>
            <person name="Sharon I."/>
            <person name="Castelle C.J."/>
            <person name="Probst A.J."/>
            <person name="Thomas B.C."/>
            <person name="Singh A."/>
            <person name="Wilkins M.J."/>
            <person name="Karaoz U."/>
            <person name="Brodie E.L."/>
            <person name="Williams K.H."/>
            <person name="Hubbard S.S."/>
            <person name="Banfield J.F."/>
        </authorList>
    </citation>
    <scope>NUCLEOTIDE SEQUENCE [LARGE SCALE GENOMIC DNA]</scope>
</reference>
<protein>
    <submittedName>
        <fullName evidence="2">Uncharacterized protein</fullName>
    </submittedName>
</protein>
<name>A0A1F7IAV6_9BACT</name>
<keyword evidence="1" id="KW-0472">Membrane</keyword>
<comment type="caution">
    <text evidence="2">The sequence shown here is derived from an EMBL/GenBank/DDBJ whole genome shotgun (WGS) entry which is preliminary data.</text>
</comment>
<organism evidence="2 3">
    <name type="scientific">Candidatus Roizmanbacteria bacterium RIFCSPLOWO2_01_FULL_37_12</name>
    <dbReference type="NCBI Taxonomy" id="1802056"/>
    <lineage>
        <taxon>Bacteria</taxon>
        <taxon>Candidatus Roizmaniibacteriota</taxon>
    </lineage>
</organism>
<feature type="transmembrane region" description="Helical" evidence="1">
    <location>
        <begin position="12"/>
        <end position="36"/>
    </location>
</feature>
<gene>
    <name evidence="2" type="ORF">A2954_06405</name>
</gene>
<dbReference type="EMBL" id="MGAG01000025">
    <property type="protein sequence ID" value="OGK40488.1"/>
    <property type="molecule type" value="Genomic_DNA"/>
</dbReference>
<accession>A0A1F7IAV6</accession>
<dbReference type="AlphaFoldDB" id="A0A1F7IAV6"/>
<evidence type="ECO:0000313" key="3">
    <source>
        <dbReference type="Proteomes" id="UP000177698"/>
    </source>
</evidence>
<proteinExistence type="predicted"/>
<dbReference type="STRING" id="1802056.A2954_06405"/>
<keyword evidence="1" id="KW-1133">Transmembrane helix</keyword>
<sequence>MRLPKELIVVTPFSKFVGLFLFIMLPILAFVLGMHFQSILVQCTQDYTSDIPLVYETEENLILNRQTLDGKFTEVASQIPSFGGMYYDENGQLTFCLKEVQNEEVEYVKQQVKAAFADDPRLSEVGDVNVVPCKYNFMELNEWYSRMNNILSIPGVVMTDIDEVKNRLRIGIENQEIKDEVEDKLIEMGIPLEVVIIEVTGPIKY</sequence>
<dbReference type="Proteomes" id="UP000177698">
    <property type="component" value="Unassembled WGS sequence"/>
</dbReference>
<keyword evidence="1" id="KW-0812">Transmembrane</keyword>
<evidence type="ECO:0000313" key="2">
    <source>
        <dbReference type="EMBL" id="OGK40488.1"/>
    </source>
</evidence>